<organism evidence="1 2">
    <name type="scientific">Bauhinia variegata</name>
    <name type="common">Purple orchid tree</name>
    <name type="synonym">Phanera variegata</name>
    <dbReference type="NCBI Taxonomy" id="167791"/>
    <lineage>
        <taxon>Eukaryota</taxon>
        <taxon>Viridiplantae</taxon>
        <taxon>Streptophyta</taxon>
        <taxon>Embryophyta</taxon>
        <taxon>Tracheophyta</taxon>
        <taxon>Spermatophyta</taxon>
        <taxon>Magnoliopsida</taxon>
        <taxon>eudicotyledons</taxon>
        <taxon>Gunneridae</taxon>
        <taxon>Pentapetalae</taxon>
        <taxon>rosids</taxon>
        <taxon>fabids</taxon>
        <taxon>Fabales</taxon>
        <taxon>Fabaceae</taxon>
        <taxon>Cercidoideae</taxon>
        <taxon>Cercideae</taxon>
        <taxon>Bauhiniinae</taxon>
        <taxon>Bauhinia</taxon>
    </lineage>
</organism>
<dbReference type="EMBL" id="CM039429">
    <property type="protein sequence ID" value="KAI4347176.1"/>
    <property type="molecule type" value="Genomic_DNA"/>
</dbReference>
<reference evidence="1 2" key="1">
    <citation type="journal article" date="2022" name="DNA Res.">
        <title>Chromosomal-level genome assembly of the orchid tree Bauhinia variegata (Leguminosae; Cercidoideae) supports the allotetraploid origin hypothesis of Bauhinia.</title>
        <authorList>
            <person name="Zhong Y."/>
            <person name="Chen Y."/>
            <person name="Zheng D."/>
            <person name="Pang J."/>
            <person name="Liu Y."/>
            <person name="Luo S."/>
            <person name="Meng S."/>
            <person name="Qian L."/>
            <person name="Wei D."/>
            <person name="Dai S."/>
            <person name="Zhou R."/>
        </authorList>
    </citation>
    <scope>NUCLEOTIDE SEQUENCE [LARGE SCALE GENOMIC DNA]</scope>
    <source>
        <strain evidence="1">BV-YZ2020</strain>
    </source>
</reference>
<proteinExistence type="predicted"/>
<accession>A0ACB9PI89</accession>
<evidence type="ECO:0000313" key="2">
    <source>
        <dbReference type="Proteomes" id="UP000828941"/>
    </source>
</evidence>
<keyword evidence="2" id="KW-1185">Reference proteome</keyword>
<dbReference type="Proteomes" id="UP000828941">
    <property type="component" value="Chromosome 4"/>
</dbReference>
<sequence>MEDSNKRKRIADGDSEPDSPESKVTRVHSESDVSDSSTDSELTRVTSGVNSDGSELVRVDSDGAPLDSPGSRDILDILEDTDNVAERDSSMQGLDCVIKSFEEEILAPGLDVVGPDPVPESDKLQTNLGYLLEASDDELGLPPTISSGEGGKPETEDAGRVLPECVDFNFFAGFEDDMPNYESLGFGSGVFLDGGSDDNNGGGFVTLDGLFDYAEPADSLWRPESLRAR</sequence>
<name>A0ACB9PI89_BAUVA</name>
<evidence type="ECO:0000313" key="1">
    <source>
        <dbReference type="EMBL" id="KAI4347176.1"/>
    </source>
</evidence>
<gene>
    <name evidence="1" type="ORF">L6164_008011</name>
</gene>
<protein>
    <submittedName>
        <fullName evidence="1">Uncharacterized protein</fullName>
    </submittedName>
</protein>
<comment type="caution">
    <text evidence="1">The sequence shown here is derived from an EMBL/GenBank/DDBJ whole genome shotgun (WGS) entry which is preliminary data.</text>
</comment>